<dbReference type="NCBIfam" id="TIGR01421">
    <property type="entry name" value="gluta_reduc_1"/>
    <property type="match status" value="1"/>
</dbReference>
<dbReference type="SUPFAM" id="SSF51905">
    <property type="entry name" value="FAD/NAD(P)-binding domain"/>
    <property type="match status" value="1"/>
</dbReference>
<dbReference type="SUPFAM" id="SSF55424">
    <property type="entry name" value="FAD/NAD-linked reductases, dimerisation (C-terminal) domain"/>
    <property type="match status" value="1"/>
</dbReference>
<dbReference type="GO" id="GO:0034599">
    <property type="term" value="P:cellular response to oxidative stress"/>
    <property type="evidence" value="ECO:0007669"/>
    <property type="project" value="TreeGrafter"/>
</dbReference>
<dbReference type="PANTHER" id="PTHR42737">
    <property type="entry name" value="GLUTATHIONE REDUCTASE"/>
    <property type="match status" value="1"/>
</dbReference>
<dbReference type="InterPro" id="IPR012999">
    <property type="entry name" value="Pyr_OxRdtase_I_AS"/>
</dbReference>
<evidence type="ECO:0000256" key="8">
    <source>
        <dbReference type="ARBA" id="ARBA00022857"/>
    </source>
</evidence>
<evidence type="ECO:0000259" key="18">
    <source>
        <dbReference type="Pfam" id="PF02852"/>
    </source>
</evidence>
<dbReference type="GO" id="GO:0045454">
    <property type="term" value="P:cell redox homeostasis"/>
    <property type="evidence" value="ECO:0007669"/>
    <property type="project" value="InterPro"/>
</dbReference>
<reference evidence="20" key="1">
    <citation type="submission" date="2022-12" db="EMBL/GenBank/DDBJ databases">
        <authorList>
            <person name="Petersen C."/>
        </authorList>
    </citation>
    <scope>NUCLEOTIDE SEQUENCE</scope>
    <source>
        <strain evidence="20">IBT 15544</strain>
    </source>
</reference>
<keyword evidence="14" id="KW-0520">NAD</keyword>
<dbReference type="GO" id="GO:0006749">
    <property type="term" value="P:glutathione metabolic process"/>
    <property type="evidence" value="ECO:0007669"/>
    <property type="project" value="InterPro"/>
</dbReference>
<feature type="domain" description="Pyridine nucleotide-disulphide oxidoreductase dimerisation" evidence="18">
    <location>
        <begin position="435"/>
        <end position="550"/>
    </location>
</feature>
<dbReference type="InterPro" id="IPR023753">
    <property type="entry name" value="FAD/NAD-binding_dom"/>
</dbReference>
<evidence type="ECO:0000256" key="1">
    <source>
        <dbReference type="ARBA" id="ARBA00004496"/>
    </source>
</evidence>
<dbReference type="OrthoDB" id="5956163at2759"/>
<comment type="catalytic activity">
    <reaction evidence="17">
        <text>2 glutathione + NADP(+) = glutathione disulfide + NADPH + H(+)</text>
        <dbReference type="Rhea" id="RHEA:11740"/>
        <dbReference type="ChEBI" id="CHEBI:15378"/>
        <dbReference type="ChEBI" id="CHEBI:57783"/>
        <dbReference type="ChEBI" id="CHEBI:57925"/>
        <dbReference type="ChEBI" id="CHEBI:58297"/>
        <dbReference type="ChEBI" id="CHEBI:58349"/>
        <dbReference type="EC" id="1.8.1.7"/>
    </reaction>
</comment>
<evidence type="ECO:0000313" key="21">
    <source>
        <dbReference type="Proteomes" id="UP001150904"/>
    </source>
</evidence>
<keyword evidence="21" id="KW-1185">Reference proteome</keyword>
<comment type="cofactor">
    <cofactor evidence="14">
        <name>FAD</name>
        <dbReference type="ChEBI" id="CHEBI:57692"/>
    </cofactor>
    <text evidence="14">Binds 1 FAD per subunit.</text>
</comment>
<keyword evidence="8 17" id="KW-0521">NADP</keyword>
<reference evidence="20" key="2">
    <citation type="journal article" date="2023" name="IMA Fungus">
        <title>Comparative genomic study of the Penicillium genus elucidates a diverse pangenome and 15 lateral gene transfer events.</title>
        <authorList>
            <person name="Petersen C."/>
            <person name="Sorensen T."/>
            <person name="Nielsen M.R."/>
            <person name="Sondergaard T.E."/>
            <person name="Sorensen J.L."/>
            <person name="Fitzpatrick D.A."/>
            <person name="Frisvad J.C."/>
            <person name="Nielsen K.L."/>
        </authorList>
    </citation>
    <scope>NUCLEOTIDE SEQUENCE</scope>
    <source>
        <strain evidence="20">IBT 15544</strain>
    </source>
</reference>
<name>A0A9W9T0V4_9EURO</name>
<feature type="binding site" evidence="14">
    <location>
        <position position="134"/>
    </location>
    <ligand>
        <name>FAD</name>
        <dbReference type="ChEBI" id="CHEBI:57692"/>
    </ligand>
</feature>
<dbReference type="PROSITE" id="PS00076">
    <property type="entry name" value="PYRIDINE_REDOX_1"/>
    <property type="match status" value="1"/>
</dbReference>
<dbReference type="EMBL" id="JAPQKR010000012">
    <property type="protein sequence ID" value="KAJ5204815.1"/>
    <property type="molecule type" value="Genomic_DNA"/>
</dbReference>
<dbReference type="InterPro" id="IPR046952">
    <property type="entry name" value="GSHR/TRXR-like"/>
</dbReference>
<keyword evidence="7 14" id="KW-0274">FAD</keyword>
<dbReference type="AlphaFoldDB" id="A0A9W9T0V4"/>
<evidence type="ECO:0000256" key="9">
    <source>
        <dbReference type="ARBA" id="ARBA00023002"/>
    </source>
</evidence>
<dbReference type="EC" id="1.8.1.7" evidence="3 17"/>
<evidence type="ECO:0000256" key="6">
    <source>
        <dbReference type="ARBA" id="ARBA00022630"/>
    </source>
</evidence>
<dbReference type="RefSeq" id="XP_058309294.1">
    <property type="nucleotide sequence ID" value="XM_058452756.1"/>
</dbReference>
<dbReference type="FunFam" id="3.50.50.60:FF:000141">
    <property type="entry name" value="Glutathione reductase"/>
    <property type="match status" value="1"/>
</dbReference>
<evidence type="ECO:0000256" key="15">
    <source>
        <dbReference type="PIRSR" id="PIRSR000350-4"/>
    </source>
</evidence>
<evidence type="ECO:0000256" key="4">
    <source>
        <dbReference type="ARBA" id="ARBA00017111"/>
    </source>
</evidence>
<organism evidence="20 21">
    <name type="scientific">Penicillium cinerascens</name>
    <dbReference type="NCBI Taxonomy" id="70096"/>
    <lineage>
        <taxon>Eukaryota</taxon>
        <taxon>Fungi</taxon>
        <taxon>Dikarya</taxon>
        <taxon>Ascomycota</taxon>
        <taxon>Pezizomycotina</taxon>
        <taxon>Eurotiomycetes</taxon>
        <taxon>Eurotiomycetidae</taxon>
        <taxon>Eurotiales</taxon>
        <taxon>Aspergillaceae</taxon>
        <taxon>Penicillium</taxon>
    </lineage>
</organism>
<dbReference type="GO" id="GO:0004362">
    <property type="term" value="F:glutathione-disulfide reductase (NADPH) activity"/>
    <property type="evidence" value="ECO:0007669"/>
    <property type="project" value="UniProtKB-EC"/>
</dbReference>
<evidence type="ECO:0000256" key="12">
    <source>
        <dbReference type="ARBA" id="ARBA00056905"/>
    </source>
</evidence>
<protein>
    <recommendedName>
        <fullName evidence="4 17">Glutathione reductase</fullName>
        <ecNumber evidence="3 17">1.8.1.7</ecNumber>
    </recommendedName>
</protein>
<dbReference type="InterPro" id="IPR004099">
    <property type="entry name" value="Pyr_nucl-diS_OxRdtase_dimer"/>
</dbReference>
<feature type="binding site" evidence="14">
    <location>
        <position position="397"/>
    </location>
    <ligand>
        <name>FAD</name>
        <dbReference type="ChEBI" id="CHEBI:57692"/>
    </ligand>
</feature>
<dbReference type="GeneID" id="83180057"/>
<evidence type="ECO:0000256" key="17">
    <source>
        <dbReference type="RuleBase" id="RU365016"/>
    </source>
</evidence>
<evidence type="ECO:0000256" key="14">
    <source>
        <dbReference type="PIRSR" id="PIRSR000350-3"/>
    </source>
</evidence>
<dbReference type="GO" id="GO:0005739">
    <property type="term" value="C:mitochondrion"/>
    <property type="evidence" value="ECO:0007669"/>
    <property type="project" value="TreeGrafter"/>
</dbReference>
<feature type="binding site" evidence="14">
    <location>
        <begin position="262"/>
        <end position="269"/>
    </location>
    <ligand>
        <name>NAD(+)</name>
        <dbReference type="ChEBI" id="CHEBI:57540"/>
    </ligand>
</feature>
<feature type="active site" description="Proton acceptor" evidence="13">
    <location>
        <position position="540"/>
    </location>
</feature>
<dbReference type="GO" id="GO:0050661">
    <property type="term" value="F:NADP binding"/>
    <property type="evidence" value="ECO:0007669"/>
    <property type="project" value="InterPro"/>
</dbReference>
<dbReference type="PIRSF" id="PIRSF000350">
    <property type="entry name" value="Mercury_reductase_MerA"/>
    <property type="match status" value="1"/>
</dbReference>
<keyword evidence="6 16" id="KW-0285">Flavoprotein</keyword>
<feature type="domain" description="FAD/NAD(P)-binding" evidence="19">
    <location>
        <begin position="87"/>
        <end position="412"/>
    </location>
</feature>
<evidence type="ECO:0000256" key="7">
    <source>
        <dbReference type="ARBA" id="ARBA00022827"/>
    </source>
</evidence>
<dbReference type="Pfam" id="PF02852">
    <property type="entry name" value="Pyr_redox_dim"/>
    <property type="match status" value="1"/>
</dbReference>
<evidence type="ECO:0000256" key="2">
    <source>
        <dbReference type="ARBA" id="ARBA00007532"/>
    </source>
</evidence>
<sequence>MLSRSLPTQPSRISFRSLLTPSPACRQIHTGRRPTVNRTLATINSPFSTTIAPTSRLSSISRHLSSSSSASESNKSSTMAPVNVQQYDYIVLGGGSGGSGSARRAAGWYGAKTLIVESGRSGGTCVNVGCVPKKMTWNFATIQETMDIGKHYGYDIPEGIKVDYNKFKNTRDAVIKRLNGAYERNWDKEGITLVHGRARFVEPKVIEVGQEDGSVARYTAPHILIATGGHPILPKVPGAEHGITSDGFFEMEDLPPKMAVVGAGYIAVELAGVMNAVNVETHMFIRGENFLRKFDPMIQKTMTDRYEAAGVHMHRQHAGFKEIQLIRDGKGKDRLIKLISQDGSELEVNELLWAVGRGPEIEGLSLDIPGVKLNVSGHVAVDEYQNTSVEGIYALGDVTGQAELTPVAIAAGRQLGNRLFGPPELKSSKISYENIPTVVFSHPEVGSIGLTEPEARQHYGDDKIKIYHTKFTAMFYDVGLSPEEKAKNPTEMKIICAGPQEKVVGLHILGLGVGEMLQGFGVAVKMGATKQDFDNCVAIHPTSAEELVTMR</sequence>
<comment type="similarity">
    <text evidence="2 16">Belongs to the class-I pyridine nucleotide-disulfide oxidoreductase family.</text>
</comment>
<dbReference type="PRINTS" id="PR00368">
    <property type="entry name" value="FADPNR"/>
</dbReference>
<comment type="caution">
    <text evidence="20">The sequence shown here is derived from an EMBL/GenBank/DDBJ whole genome shotgun (WGS) entry which is preliminary data.</text>
</comment>
<keyword evidence="9 16" id="KW-0560">Oxidoreductase</keyword>
<evidence type="ECO:0000256" key="10">
    <source>
        <dbReference type="ARBA" id="ARBA00023157"/>
    </source>
</evidence>
<comment type="subcellular location">
    <subcellularLocation>
        <location evidence="1 17">Cytoplasm</location>
    </subcellularLocation>
</comment>
<dbReference type="NCBIfam" id="NF004776">
    <property type="entry name" value="PRK06116.1"/>
    <property type="match status" value="1"/>
</dbReference>
<gene>
    <name evidence="20" type="ORF">N7498_005694</name>
</gene>
<keyword evidence="5 17" id="KW-0963">Cytoplasm</keyword>
<dbReference type="GO" id="GO:0005829">
    <property type="term" value="C:cytosol"/>
    <property type="evidence" value="ECO:0007669"/>
    <property type="project" value="TreeGrafter"/>
</dbReference>
<comment type="function">
    <text evidence="12 17">Catalyzes the reduction of glutathione disulfide (GSSG) to reduced glutathione (GSH). Constitutes the major mechanism to maintain a high GSH:GSSG ratio in the cytosol.</text>
</comment>
<dbReference type="GO" id="GO:0050660">
    <property type="term" value="F:flavin adenine dinucleotide binding"/>
    <property type="evidence" value="ECO:0007669"/>
    <property type="project" value="InterPro"/>
</dbReference>
<dbReference type="InterPro" id="IPR001100">
    <property type="entry name" value="Pyr_nuc-diS_OxRdtase"/>
</dbReference>
<dbReference type="Gene3D" id="3.50.50.60">
    <property type="entry name" value="FAD/NAD(P)-binding domain"/>
    <property type="match status" value="2"/>
</dbReference>
<keyword evidence="11 16" id="KW-0676">Redox-active center</keyword>
<evidence type="ECO:0000256" key="11">
    <source>
        <dbReference type="ARBA" id="ARBA00023284"/>
    </source>
</evidence>
<evidence type="ECO:0000313" key="20">
    <source>
        <dbReference type="EMBL" id="KAJ5204815.1"/>
    </source>
</evidence>
<dbReference type="PRINTS" id="PR00411">
    <property type="entry name" value="PNDRDTASEI"/>
</dbReference>
<dbReference type="InterPro" id="IPR016156">
    <property type="entry name" value="FAD/NAD-linked_Rdtase_dimer_sf"/>
</dbReference>
<dbReference type="Gene3D" id="3.30.390.30">
    <property type="match status" value="1"/>
</dbReference>
<evidence type="ECO:0000256" key="13">
    <source>
        <dbReference type="PIRSR" id="PIRSR000350-2"/>
    </source>
</evidence>
<dbReference type="PANTHER" id="PTHR42737:SF1">
    <property type="entry name" value="GLUTATHIONE REDUCTASE"/>
    <property type="match status" value="1"/>
</dbReference>
<keyword evidence="14" id="KW-0547">Nucleotide-binding</keyword>
<dbReference type="InterPro" id="IPR006322">
    <property type="entry name" value="Glutathione_Rdtase_euk/bac"/>
</dbReference>
<evidence type="ECO:0000256" key="5">
    <source>
        <dbReference type="ARBA" id="ARBA00022490"/>
    </source>
</evidence>
<dbReference type="Pfam" id="PF07992">
    <property type="entry name" value="Pyr_redox_2"/>
    <property type="match status" value="1"/>
</dbReference>
<dbReference type="Proteomes" id="UP001150904">
    <property type="component" value="Unassembled WGS sequence"/>
</dbReference>
<feature type="disulfide bond" description="Redox-active" evidence="15">
    <location>
        <begin position="125"/>
        <end position="130"/>
    </location>
</feature>
<evidence type="ECO:0000259" key="19">
    <source>
        <dbReference type="Pfam" id="PF07992"/>
    </source>
</evidence>
<proteinExistence type="inferred from homology"/>
<dbReference type="FunFam" id="3.30.390.30:FF:000003">
    <property type="entry name" value="Glutathione reductase"/>
    <property type="match status" value="1"/>
</dbReference>
<evidence type="ECO:0000256" key="16">
    <source>
        <dbReference type="RuleBase" id="RU003691"/>
    </source>
</evidence>
<accession>A0A9W9T0V4</accession>
<keyword evidence="10" id="KW-1015">Disulfide bond</keyword>
<evidence type="ECO:0000256" key="3">
    <source>
        <dbReference type="ARBA" id="ARBA00012607"/>
    </source>
</evidence>
<dbReference type="InterPro" id="IPR036188">
    <property type="entry name" value="FAD/NAD-bd_sf"/>
</dbReference>
<feature type="binding site" evidence="14">
    <location>
        <position position="356"/>
    </location>
    <ligand>
        <name>NAD(+)</name>
        <dbReference type="ChEBI" id="CHEBI:57540"/>
    </ligand>
</feature>